<dbReference type="AlphaFoldDB" id="A0A317DQN0"/>
<evidence type="ECO:0000313" key="3">
    <source>
        <dbReference type="Proteomes" id="UP000246050"/>
    </source>
</evidence>
<sequence>MTHNPRVRYGGGTSARLRRRLLAAAVLAALAATGVLVAVPLLRDRSQHRLDRRADREVTATAQRTRAALLAVPSASGPALRDAADAVAGVEVLAVEDVGPGVRLVFRVRMAKTAASVFGWQRANVAACFAQVVQAAATPAPMERLPCPD</sequence>
<keyword evidence="1" id="KW-1133">Transmembrane helix</keyword>
<gene>
    <name evidence="2" type="ORF">DKT69_02470</name>
</gene>
<name>A0A317DQN0_9ACTN</name>
<keyword evidence="1" id="KW-0812">Transmembrane</keyword>
<feature type="transmembrane region" description="Helical" evidence="1">
    <location>
        <begin position="21"/>
        <end position="42"/>
    </location>
</feature>
<evidence type="ECO:0000313" key="2">
    <source>
        <dbReference type="EMBL" id="PWR17021.1"/>
    </source>
</evidence>
<organism evidence="2 3">
    <name type="scientific">Micromonospora sicca</name>
    <dbReference type="NCBI Taxonomy" id="2202420"/>
    <lineage>
        <taxon>Bacteria</taxon>
        <taxon>Bacillati</taxon>
        <taxon>Actinomycetota</taxon>
        <taxon>Actinomycetes</taxon>
        <taxon>Micromonosporales</taxon>
        <taxon>Micromonosporaceae</taxon>
        <taxon>Micromonospora</taxon>
    </lineage>
</organism>
<evidence type="ECO:0008006" key="4">
    <source>
        <dbReference type="Google" id="ProtNLM"/>
    </source>
</evidence>
<proteinExistence type="predicted"/>
<dbReference type="Proteomes" id="UP000246050">
    <property type="component" value="Unassembled WGS sequence"/>
</dbReference>
<comment type="caution">
    <text evidence="2">The sequence shown here is derived from an EMBL/GenBank/DDBJ whole genome shotgun (WGS) entry which is preliminary data.</text>
</comment>
<protein>
    <recommendedName>
        <fullName evidence="4">Pilus assembly protein TadE</fullName>
    </recommendedName>
</protein>
<accession>A0A317DQN0</accession>
<dbReference type="EMBL" id="QGKS01000076">
    <property type="protein sequence ID" value="PWR17021.1"/>
    <property type="molecule type" value="Genomic_DNA"/>
</dbReference>
<evidence type="ECO:0000256" key="1">
    <source>
        <dbReference type="SAM" id="Phobius"/>
    </source>
</evidence>
<keyword evidence="1" id="KW-0472">Membrane</keyword>
<reference evidence="2 3" key="1">
    <citation type="submission" date="2018-05" db="EMBL/GenBank/DDBJ databases">
        <title>Micromonosporas from Atacama Desert.</title>
        <authorList>
            <person name="Carro L."/>
            <person name="Golinska P."/>
            <person name="Klenk H.-P."/>
            <person name="Goodfellow M."/>
        </authorList>
    </citation>
    <scope>NUCLEOTIDE SEQUENCE [LARGE SCALE GENOMIC DNA]</scope>
    <source>
        <strain evidence="2 3">4G51</strain>
    </source>
</reference>